<feature type="domain" description="MnmC-like methyltransferase" evidence="1">
    <location>
        <begin position="147"/>
        <end position="246"/>
    </location>
</feature>
<dbReference type="InterPro" id="IPR008471">
    <property type="entry name" value="MnmC-like_methylTransf"/>
</dbReference>
<dbReference type="GO" id="GO:0016645">
    <property type="term" value="F:oxidoreductase activity, acting on the CH-NH group of donors"/>
    <property type="evidence" value="ECO:0007669"/>
    <property type="project" value="InterPro"/>
</dbReference>
<proteinExistence type="predicted"/>
<dbReference type="PANTHER" id="PTHR39963:SF1">
    <property type="entry name" value="MNMC-LIKE METHYLTRANSFERASE DOMAIN-CONTAINING PROTEIN"/>
    <property type="match status" value="1"/>
</dbReference>
<evidence type="ECO:0000259" key="1">
    <source>
        <dbReference type="Pfam" id="PF05430"/>
    </source>
</evidence>
<gene>
    <name evidence="2" type="ORF">J422_00736</name>
</gene>
<dbReference type="OrthoDB" id="1018at2157"/>
<evidence type="ECO:0000313" key="3">
    <source>
        <dbReference type="Proteomes" id="UP000053695"/>
    </source>
</evidence>
<dbReference type="EMBL" id="APMM01000004">
    <property type="protein sequence ID" value="ENN96721.1"/>
    <property type="molecule type" value="Genomic_DNA"/>
</dbReference>
<comment type="caution">
    <text evidence="2">The sequence shown here is derived from an EMBL/GenBank/DDBJ whole genome shotgun (WGS) entry which is preliminary data.</text>
</comment>
<dbReference type="Pfam" id="PF05430">
    <property type="entry name" value="Methyltransf_30"/>
    <property type="match status" value="1"/>
</dbReference>
<dbReference type="PATRIC" id="fig|1069083.5.peg.142"/>
<dbReference type="SUPFAM" id="SSF53335">
    <property type="entry name" value="S-adenosyl-L-methionine-dependent methyltransferases"/>
    <property type="match status" value="1"/>
</dbReference>
<accession>N6VU50</accession>
<name>N6VU50_9EURY</name>
<keyword evidence="3" id="KW-1185">Reference proteome</keyword>
<dbReference type="AlphaFoldDB" id="N6VU50"/>
<dbReference type="PANTHER" id="PTHR39963">
    <property type="entry name" value="SLL0983 PROTEIN"/>
    <property type="match status" value="1"/>
</dbReference>
<sequence length="355" mass="41847">MLVNSKALSIIRKYIKKYNLENEDYIKGKIINELKEKNLLVETEDGSLTLVSEDINEMMHSRIGALTEAIYKFVKPSNLEKMKEPKILDLCSGLCYNAVAALHFNKRAKIDMVEISEEVLFLSLFLDIPFEEHEIIKDKIREHFLPNYKSEHENIKLYIEDARKFIKKSQSCYDIVFHDAFSPKRDPTLYTYDFLREVYLRLKNGGVLLSYSSSIPFRSALVDNSFIISEEESLDRKRCISLAYKNRWSKRINEVDERVIALSITALPYRDKKLNARKEEIINEREKNKMILKDILTKKGKYISTKKIKKGKIPKELLDIQKENLNSTEIIKKMRKTYYGYYSFQDLIENFSHLY</sequence>
<organism evidence="2 3">
    <name type="scientific">Methanocaldococcus villosus KIN24-T80</name>
    <dbReference type="NCBI Taxonomy" id="1069083"/>
    <lineage>
        <taxon>Archaea</taxon>
        <taxon>Methanobacteriati</taxon>
        <taxon>Methanobacteriota</taxon>
        <taxon>Methanomada group</taxon>
        <taxon>Methanococci</taxon>
        <taxon>Methanococcales</taxon>
        <taxon>Methanocaldococcaceae</taxon>
        <taxon>Methanocaldococcus</taxon>
    </lineage>
</organism>
<dbReference type="RefSeq" id="WP_004589821.1">
    <property type="nucleotide sequence ID" value="NZ_APMM01000004.1"/>
</dbReference>
<dbReference type="InterPro" id="IPR029063">
    <property type="entry name" value="SAM-dependent_MTases_sf"/>
</dbReference>
<dbReference type="CDD" id="cd02440">
    <property type="entry name" value="AdoMet_MTases"/>
    <property type="match status" value="1"/>
</dbReference>
<dbReference type="Proteomes" id="UP000053695">
    <property type="component" value="Unassembled WGS sequence"/>
</dbReference>
<protein>
    <recommendedName>
        <fullName evidence="1">MnmC-like methyltransferase domain-containing protein</fullName>
    </recommendedName>
</protein>
<dbReference type="Gene3D" id="3.40.50.150">
    <property type="entry name" value="Vaccinia Virus protein VP39"/>
    <property type="match status" value="1"/>
</dbReference>
<reference evidence="2 3" key="1">
    <citation type="journal article" date="2013" name="Genome Announc.">
        <title>Draft Genome Sequence of a Highly Flagellated, Fast-Swimming Archaeon, Methanocaldococcus villosus Strain KIN24-T80 (DSM 22612).</title>
        <authorList>
            <person name="Thennarasu S."/>
            <person name="Polireddy D."/>
            <person name="Antony A."/>
            <person name="Yada M.R."/>
            <person name="Algarawi S."/>
            <person name="Sivakumar N."/>
        </authorList>
    </citation>
    <scope>NUCLEOTIDE SEQUENCE [LARGE SCALE GENOMIC DNA]</scope>
    <source>
        <strain evidence="2 3">KIN24-T80</strain>
    </source>
</reference>
<dbReference type="STRING" id="1069083.GCA_000371805_00889"/>
<evidence type="ECO:0000313" key="2">
    <source>
        <dbReference type="EMBL" id="ENN96721.1"/>
    </source>
</evidence>